<keyword evidence="1" id="KW-0732">Signal</keyword>
<dbReference type="EMBL" id="JAPFCC010000001">
    <property type="protein sequence ID" value="MCW7551691.1"/>
    <property type="molecule type" value="Genomic_DNA"/>
</dbReference>
<comment type="caution">
    <text evidence="2">The sequence shown here is derived from an EMBL/GenBank/DDBJ whole genome shotgun (WGS) entry which is preliminary data.</text>
</comment>
<feature type="chain" id="PRO_5045957244" evidence="1">
    <location>
        <begin position="23"/>
        <end position="370"/>
    </location>
</feature>
<reference evidence="2 3" key="1">
    <citation type="submission" date="2022-10" db="EMBL/GenBank/DDBJ databases">
        <title>High-quality genome sequences of two octocoral-associated bacteria, Endozoicomonas euniceicola EF212 and Endozoicomonas gorgoniicola PS125.</title>
        <authorList>
            <person name="Chiou Y.-J."/>
            <person name="Chen Y.-H."/>
        </authorList>
    </citation>
    <scope>NUCLEOTIDE SEQUENCE [LARGE SCALE GENOMIC DNA]</scope>
    <source>
        <strain evidence="2 3">PS125</strain>
    </source>
</reference>
<protein>
    <submittedName>
        <fullName evidence="2">Uncharacterized protein</fullName>
    </submittedName>
</protein>
<keyword evidence="3" id="KW-1185">Reference proteome</keyword>
<evidence type="ECO:0000256" key="1">
    <source>
        <dbReference type="SAM" id="SignalP"/>
    </source>
</evidence>
<dbReference type="RefSeq" id="WP_262566702.1">
    <property type="nucleotide sequence ID" value="NZ_JAPFCC010000001.1"/>
</dbReference>
<evidence type="ECO:0000313" key="2">
    <source>
        <dbReference type="EMBL" id="MCW7551691.1"/>
    </source>
</evidence>
<gene>
    <name evidence="2" type="ORF">NX722_03335</name>
</gene>
<feature type="signal peptide" evidence="1">
    <location>
        <begin position="1"/>
        <end position="22"/>
    </location>
</feature>
<proteinExistence type="predicted"/>
<name>A0ABT3MQP2_9GAMM</name>
<accession>A0ABT3MQP2</accession>
<evidence type="ECO:0000313" key="3">
    <source>
        <dbReference type="Proteomes" id="UP001209854"/>
    </source>
</evidence>
<dbReference type="Proteomes" id="UP001209854">
    <property type="component" value="Unassembled WGS sequence"/>
</dbReference>
<sequence length="370" mass="42700">MRTFCQRFLLISFLLQSVSANAVLAPIAHDLTRIAGMPFDKTIQELSKFDNWASELGHSGVYQWLHSNLTLDGSTYTPLQLLNTNAHAIWWFIQHSIDEENLTINNSQLTALANIAIDARTDETFIPNFRINRLLESAFSISENPILGEALFNIITSHGSFQNFPFNYDSLIQAALPNRNYRLINLILGHKKFPYSSHYVRLILKILATQPQIWEERSTDSLEFDDEGFSYEPYPNDNMGGTFYVNPYFSHSEDREPTPSEFDQILNWLRENQQRNPRAFQEALIQARNNHHCNAMNWLTSIGITEMLTQNEPETDENETADESIQPQVETRSLFTIITSAICLRIWPMYGTKHLTAPEMQSDHFLRICF</sequence>
<organism evidence="2 3">
    <name type="scientific">Endozoicomonas gorgoniicola</name>
    <dbReference type="NCBI Taxonomy" id="1234144"/>
    <lineage>
        <taxon>Bacteria</taxon>
        <taxon>Pseudomonadati</taxon>
        <taxon>Pseudomonadota</taxon>
        <taxon>Gammaproteobacteria</taxon>
        <taxon>Oceanospirillales</taxon>
        <taxon>Endozoicomonadaceae</taxon>
        <taxon>Endozoicomonas</taxon>
    </lineage>
</organism>